<name>A0ABP9HIN0_9ACTN</name>
<dbReference type="RefSeq" id="WP_345711484.1">
    <property type="nucleotide sequence ID" value="NZ_BAABIL010000154.1"/>
</dbReference>
<accession>A0ABP9HIN0</accession>
<comment type="caution">
    <text evidence="1">The sequence shown here is derived from an EMBL/GenBank/DDBJ whole genome shotgun (WGS) entry which is preliminary data.</text>
</comment>
<gene>
    <name evidence="1" type="ORF">GCM10023225_11930</name>
</gene>
<evidence type="ECO:0000313" key="1">
    <source>
        <dbReference type="EMBL" id="GAA4971825.1"/>
    </source>
</evidence>
<organism evidence="1 2">
    <name type="scientific">Kineococcus glutinatus</name>
    <dbReference type="NCBI Taxonomy" id="1070872"/>
    <lineage>
        <taxon>Bacteria</taxon>
        <taxon>Bacillati</taxon>
        <taxon>Actinomycetota</taxon>
        <taxon>Actinomycetes</taxon>
        <taxon>Kineosporiales</taxon>
        <taxon>Kineosporiaceae</taxon>
        <taxon>Kineococcus</taxon>
    </lineage>
</organism>
<evidence type="ECO:0000313" key="2">
    <source>
        <dbReference type="Proteomes" id="UP001501195"/>
    </source>
</evidence>
<dbReference type="Proteomes" id="UP001501195">
    <property type="component" value="Unassembled WGS sequence"/>
</dbReference>
<protein>
    <submittedName>
        <fullName evidence="1">Uncharacterized protein</fullName>
    </submittedName>
</protein>
<sequence length="226" mass="23334">MSGAVPDHRLRCAVDASIGWCEDLFALHGVGSTLSGGLWCSTGAPPPLHSDAVVVEPGVTAEQVARCLTGRGHAGVKDSFATLDLSGAGLRELFSATWLHRAPAPAAAGPWVRVGTPEQLAAWTARHDTAAVLLPGLLLRGHFAVLARRVDGEFVAGAVARLGSGVVDVSNTWAVPGHRLDRAELAGAVAALFPGRPLSGYESGDDLDAALAGGFEAVGELRVWVR</sequence>
<keyword evidence="2" id="KW-1185">Reference proteome</keyword>
<reference evidence="2" key="1">
    <citation type="journal article" date="2019" name="Int. J. Syst. Evol. Microbiol.">
        <title>The Global Catalogue of Microorganisms (GCM) 10K type strain sequencing project: providing services to taxonomists for standard genome sequencing and annotation.</title>
        <authorList>
            <consortium name="The Broad Institute Genomics Platform"/>
            <consortium name="The Broad Institute Genome Sequencing Center for Infectious Disease"/>
            <person name="Wu L."/>
            <person name="Ma J."/>
        </authorList>
    </citation>
    <scope>NUCLEOTIDE SEQUENCE [LARGE SCALE GENOMIC DNA]</scope>
    <source>
        <strain evidence="2">JCM 18126</strain>
    </source>
</reference>
<dbReference type="EMBL" id="BAABIL010000154">
    <property type="protein sequence ID" value="GAA4971825.1"/>
    <property type="molecule type" value="Genomic_DNA"/>
</dbReference>
<proteinExistence type="predicted"/>